<dbReference type="SUPFAM" id="SSF47095">
    <property type="entry name" value="HMG-box"/>
    <property type="match status" value="2"/>
</dbReference>
<comment type="caution">
    <text evidence="7">The sequence shown here is derived from an EMBL/GenBank/DDBJ whole genome shotgun (WGS) entry which is preliminary data.</text>
</comment>
<feature type="domain" description="HMG box" evidence="6">
    <location>
        <begin position="143"/>
        <end position="211"/>
    </location>
</feature>
<dbReference type="SMART" id="SM00398">
    <property type="entry name" value="HMG"/>
    <property type="match status" value="2"/>
</dbReference>
<gene>
    <name evidence="7" type="ORF">M0813_12194</name>
</gene>
<comment type="subcellular location">
    <subcellularLocation>
        <location evidence="1">Nucleus</location>
    </subcellularLocation>
</comment>
<evidence type="ECO:0000256" key="2">
    <source>
        <dbReference type="ARBA" id="ARBA00023125"/>
    </source>
</evidence>
<organism evidence="7 8">
    <name type="scientific">Anaeramoeba flamelloides</name>
    <dbReference type="NCBI Taxonomy" id="1746091"/>
    <lineage>
        <taxon>Eukaryota</taxon>
        <taxon>Metamonada</taxon>
        <taxon>Anaeramoebidae</taxon>
        <taxon>Anaeramoeba</taxon>
    </lineage>
</organism>
<protein>
    <submittedName>
        <fullName evidence="7">High mobility group protein dsp1</fullName>
    </submittedName>
</protein>
<evidence type="ECO:0000256" key="3">
    <source>
        <dbReference type="ARBA" id="ARBA00023242"/>
    </source>
</evidence>
<dbReference type="Proteomes" id="UP001150062">
    <property type="component" value="Unassembled WGS sequence"/>
</dbReference>
<dbReference type="PRINTS" id="PR00886">
    <property type="entry name" value="HIGHMOBLTY12"/>
</dbReference>
<evidence type="ECO:0000313" key="7">
    <source>
        <dbReference type="EMBL" id="KAJ6254592.1"/>
    </source>
</evidence>
<keyword evidence="8" id="KW-1185">Reference proteome</keyword>
<feature type="DNA-binding region" description="HMG box" evidence="4">
    <location>
        <begin position="8"/>
        <end position="76"/>
    </location>
</feature>
<dbReference type="Gene3D" id="1.10.30.10">
    <property type="entry name" value="High mobility group box domain"/>
    <property type="match status" value="2"/>
</dbReference>
<keyword evidence="3 4" id="KW-0539">Nucleus</keyword>
<feature type="compositionally biased region" description="Basic and acidic residues" evidence="5">
    <location>
        <begin position="244"/>
        <end position="255"/>
    </location>
</feature>
<dbReference type="PANTHER" id="PTHR48112">
    <property type="entry name" value="HIGH MOBILITY GROUP PROTEIN DSP1"/>
    <property type="match status" value="1"/>
</dbReference>
<dbReference type="InterPro" id="IPR050342">
    <property type="entry name" value="HMGB"/>
</dbReference>
<evidence type="ECO:0000259" key="6">
    <source>
        <dbReference type="PROSITE" id="PS50118"/>
    </source>
</evidence>
<sequence>MSSTIIKPKRVRSSYIWFTKEIRPKYKKKYPNLTFGQIAKKMGTKWKNLSKVKKKRYYEMSEKDRIRYENEVKVYKKILKKKKKKKNNKENEFKTKHKKKIEKKGTTKKGKKDQFLINKDQKITHKPRTKKKKYQISQRKRTPVSPRDAFFFYSRDNKETTRQNFPDLDRNKIFQKLREQWGNAGLTIKNIYQQKETEDKKRFRIQMKDFLKYDEESNNQTFEKEKTKEKIFNKNKPKHYLIVRKDDKHPNKDQTNEEVEGGGEITHIEEKEIDK</sequence>
<feature type="DNA-binding region" description="HMG box" evidence="4">
    <location>
        <begin position="143"/>
        <end position="211"/>
    </location>
</feature>
<dbReference type="Pfam" id="PF00505">
    <property type="entry name" value="HMG_box"/>
    <property type="match status" value="2"/>
</dbReference>
<dbReference type="PANTHER" id="PTHR48112:SF32">
    <property type="entry name" value="HIGH MOBILITY GROUP PROTEIN B3"/>
    <property type="match status" value="1"/>
</dbReference>
<dbReference type="EMBL" id="JAOAOG010000018">
    <property type="protein sequence ID" value="KAJ6254592.1"/>
    <property type="molecule type" value="Genomic_DNA"/>
</dbReference>
<dbReference type="InterPro" id="IPR009071">
    <property type="entry name" value="HMG_box_dom"/>
</dbReference>
<proteinExistence type="predicted"/>
<feature type="compositionally biased region" description="Basic and acidic residues" evidence="5">
    <location>
        <begin position="266"/>
        <end position="275"/>
    </location>
</feature>
<feature type="region of interest" description="Disordered" evidence="5">
    <location>
        <begin position="244"/>
        <end position="275"/>
    </location>
</feature>
<reference evidence="7" key="1">
    <citation type="submission" date="2022-08" db="EMBL/GenBank/DDBJ databases">
        <title>Novel sulfate-reducing endosymbionts in the free-living metamonad Anaeramoeba.</title>
        <authorList>
            <person name="Jerlstrom-Hultqvist J."/>
            <person name="Cepicka I."/>
            <person name="Gallot-Lavallee L."/>
            <person name="Salas-Leiva D."/>
            <person name="Curtis B.A."/>
            <person name="Zahonova K."/>
            <person name="Pipaliya S."/>
            <person name="Dacks J."/>
            <person name="Roger A.J."/>
        </authorList>
    </citation>
    <scope>NUCLEOTIDE SEQUENCE</scope>
    <source>
        <strain evidence="7">Schooner1</strain>
    </source>
</reference>
<evidence type="ECO:0000313" key="8">
    <source>
        <dbReference type="Proteomes" id="UP001150062"/>
    </source>
</evidence>
<dbReference type="PROSITE" id="PS50118">
    <property type="entry name" value="HMG_BOX_2"/>
    <property type="match status" value="2"/>
</dbReference>
<keyword evidence="2 4" id="KW-0238">DNA-binding</keyword>
<dbReference type="CDD" id="cd00084">
    <property type="entry name" value="HMG-box_SF"/>
    <property type="match status" value="2"/>
</dbReference>
<evidence type="ECO:0000256" key="4">
    <source>
        <dbReference type="PROSITE-ProRule" id="PRU00267"/>
    </source>
</evidence>
<feature type="compositionally biased region" description="Basic residues" evidence="5">
    <location>
        <begin position="124"/>
        <end position="141"/>
    </location>
</feature>
<feature type="compositionally biased region" description="Basic residues" evidence="5">
    <location>
        <begin position="95"/>
        <end position="111"/>
    </location>
</feature>
<evidence type="ECO:0000256" key="5">
    <source>
        <dbReference type="SAM" id="MobiDB-lite"/>
    </source>
</evidence>
<accession>A0ABQ8ZD21</accession>
<evidence type="ECO:0000256" key="1">
    <source>
        <dbReference type="ARBA" id="ARBA00004123"/>
    </source>
</evidence>
<dbReference type="InterPro" id="IPR036910">
    <property type="entry name" value="HMG_box_dom_sf"/>
</dbReference>
<feature type="region of interest" description="Disordered" evidence="5">
    <location>
        <begin position="80"/>
        <end position="141"/>
    </location>
</feature>
<feature type="domain" description="HMG box" evidence="6">
    <location>
        <begin position="8"/>
        <end position="76"/>
    </location>
</feature>
<name>A0ABQ8ZD21_9EUKA</name>